<dbReference type="OrthoDB" id="6228668at2759"/>
<evidence type="ECO:0000313" key="4">
    <source>
        <dbReference type="WBParaSite" id="TASK_0000847201-mRNA-1"/>
    </source>
</evidence>
<dbReference type="EMBL" id="UYRS01018808">
    <property type="protein sequence ID" value="VDK40375.1"/>
    <property type="molecule type" value="Genomic_DNA"/>
</dbReference>
<evidence type="ECO:0000256" key="1">
    <source>
        <dbReference type="SAM" id="MobiDB-lite"/>
    </source>
</evidence>
<evidence type="ECO:0000313" key="3">
    <source>
        <dbReference type="Proteomes" id="UP000282613"/>
    </source>
</evidence>
<name>A0A158RA53_TAEAS</name>
<evidence type="ECO:0000313" key="2">
    <source>
        <dbReference type="EMBL" id="VDK40375.1"/>
    </source>
</evidence>
<feature type="region of interest" description="Disordered" evidence="1">
    <location>
        <begin position="425"/>
        <end position="447"/>
    </location>
</feature>
<keyword evidence="3" id="KW-1185">Reference proteome</keyword>
<dbReference type="Proteomes" id="UP000282613">
    <property type="component" value="Unassembled WGS sequence"/>
</dbReference>
<accession>A0A158RA53</accession>
<protein>
    <submittedName>
        <fullName evidence="4">ORC_WH_C domain-containing protein</fullName>
    </submittedName>
</protein>
<dbReference type="AlphaFoldDB" id="A0A158RA53"/>
<reference evidence="2 3" key="2">
    <citation type="submission" date="2018-11" db="EMBL/GenBank/DDBJ databases">
        <authorList>
            <consortium name="Pathogen Informatics"/>
        </authorList>
    </citation>
    <scope>NUCLEOTIDE SEQUENCE [LARGE SCALE GENOMIC DNA]</scope>
</reference>
<dbReference type="WBParaSite" id="TASK_0000847201-mRNA-1">
    <property type="protein sequence ID" value="TASK_0000847201-mRNA-1"/>
    <property type="gene ID" value="TASK_0000847201"/>
</dbReference>
<organism evidence="4">
    <name type="scientific">Taenia asiatica</name>
    <name type="common">Asian tapeworm</name>
    <dbReference type="NCBI Taxonomy" id="60517"/>
    <lineage>
        <taxon>Eukaryota</taxon>
        <taxon>Metazoa</taxon>
        <taxon>Spiralia</taxon>
        <taxon>Lophotrochozoa</taxon>
        <taxon>Platyhelminthes</taxon>
        <taxon>Cestoda</taxon>
        <taxon>Eucestoda</taxon>
        <taxon>Cyclophyllidea</taxon>
        <taxon>Taeniidae</taxon>
        <taxon>Taenia</taxon>
    </lineage>
</organism>
<reference evidence="4" key="1">
    <citation type="submission" date="2016-04" db="UniProtKB">
        <authorList>
            <consortium name="WormBaseParasite"/>
        </authorList>
    </citation>
    <scope>IDENTIFICATION</scope>
</reference>
<proteinExistence type="predicted"/>
<sequence length="533" mass="58544">MPSVHQKPLMRVIKSLAGTEFSSGLFSPWLCELRQDSVASFCDLVNRLVKKLEVAPEVYSFFPDSLLADQLVDSKRRQDAFEPLKVTNGSATVICIDNMWQWDPISAVDAYLRPASVIDQILTRLPCSEEGYTLVDWCRLSKSRDFPSLQMILATSTSEAGRQLLEDLFLCRKLAEEIKLVQLALIDVALNLNAPDVDNLIKSAEPFQAIPRAVFNTLCQRKRYDYLPVVELALAAAEANAAVTPEVLKAGPTATTASVDGLLRRFENALMLAHSEDAASDASLLTDDDGLQHCRPILLKALHDASQLANPDELFLVLIRFIWLLPSRGCSPNSRANAPLIDTIDDICRTATSTASSKDSALERFLKIHNPESMGRCLLTAAYRRHLLPAYRESVRYVGFPQLVSPVVQMFKDLAAAHHQPSTASSALQSLQHRSTASSTTSENSDPTLLSNVSKFIAMSGVMVGRRAPPPYAAPLVILVIHGTITWTLAREIVSAVTRNAAQPLEVSYCGIMKPLMASLIVSARILKLPHSM</sequence>
<gene>
    <name evidence="2" type="ORF">TASK_LOCUS8473</name>
</gene>
<dbReference type="STRING" id="60517.A0A158RA53"/>